<comment type="subcellular location">
    <subcellularLocation>
        <location evidence="1">Cell membrane</location>
        <topology evidence="1">Multi-pass membrane protein</topology>
    </subcellularLocation>
</comment>
<dbReference type="EMBL" id="JACIDS010000005">
    <property type="protein sequence ID" value="MBB3932885.1"/>
    <property type="molecule type" value="Genomic_DNA"/>
</dbReference>
<sequence length="547" mass="56553">MLSLAESLAGLGLLFIGLRLMSSQLQQAMGRRIRHLLRAATRTTVAGLAAGTLAGAITQSSNAVAVITGNLVRARLLSTREAIPIVAGGNVGTSVLVLLAAVNFHLAVLFLVGLVGIGFQLGLDRRAASRSWMSILLGLTLLFLGIDFIKAAPRALDGAAIAALISSLPPIGLLALGLVAAMLTQSSSTATIIVLAALKAGFIGLDGCFFAVVGANLGSGLATLIASGGLRGVGRQLCVVHIMVKGLGSGLLLAAFLAAPMAGLDPVALFARLGGGDAAAAVSMLFLVLQLVGAVPVSLFRTQVAALAHRFSPPTLEDDVSRPRFVDPDAAADPSGALELAASEIGALVARLPDLLPDLDREGHGDGGRLLVLARGGRAVAETTDAFIVELIAGGLSSRDLDAALARQSHLEMVRALQETLAEFSALILSFRPRPALAFNLSESLRLIVMQLAEAGADGAEYELLIALTGDRSEYLDRMRRSLAASAFGTEVDAQRLLLATSQFERAVWLVRRLAIALRPVGGDAAGRALAAERTEAAPLETLREPA</sequence>
<evidence type="ECO:0000256" key="4">
    <source>
        <dbReference type="ARBA" id="ARBA00022989"/>
    </source>
</evidence>
<feature type="transmembrane region" description="Helical" evidence="6">
    <location>
        <begin position="131"/>
        <end position="149"/>
    </location>
</feature>
<protein>
    <submittedName>
        <fullName evidence="7">Phosphate:Na+ symporter</fullName>
    </submittedName>
</protein>
<dbReference type="Proteomes" id="UP000553963">
    <property type="component" value="Unassembled WGS sequence"/>
</dbReference>
<dbReference type="InterPro" id="IPR003841">
    <property type="entry name" value="Na/Pi_transpt"/>
</dbReference>
<dbReference type="PANTHER" id="PTHR10010">
    <property type="entry name" value="SOLUTE CARRIER FAMILY 34 SODIUM PHOSPHATE , MEMBER 2-RELATED"/>
    <property type="match status" value="1"/>
</dbReference>
<evidence type="ECO:0000313" key="8">
    <source>
        <dbReference type="Proteomes" id="UP000553963"/>
    </source>
</evidence>
<dbReference type="AlphaFoldDB" id="A0A840AWV8"/>
<keyword evidence="3 6" id="KW-0812">Transmembrane</keyword>
<evidence type="ECO:0000313" key="7">
    <source>
        <dbReference type="EMBL" id="MBB3932885.1"/>
    </source>
</evidence>
<keyword evidence="4 6" id="KW-1133">Transmembrane helix</keyword>
<evidence type="ECO:0000256" key="5">
    <source>
        <dbReference type="ARBA" id="ARBA00023136"/>
    </source>
</evidence>
<feature type="transmembrane region" description="Helical" evidence="6">
    <location>
        <begin position="46"/>
        <end position="72"/>
    </location>
</feature>
<evidence type="ECO:0000256" key="1">
    <source>
        <dbReference type="ARBA" id="ARBA00004651"/>
    </source>
</evidence>
<dbReference type="PANTHER" id="PTHR10010:SF46">
    <property type="entry name" value="SODIUM-DEPENDENT PHOSPHATE TRANSPORT PROTEIN 2B"/>
    <property type="match status" value="1"/>
</dbReference>
<feature type="transmembrane region" description="Helical" evidence="6">
    <location>
        <begin position="237"/>
        <end position="258"/>
    </location>
</feature>
<dbReference type="RefSeq" id="WP_183400543.1">
    <property type="nucleotide sequence ID" value="NZ_JACIDS010000005.1"/>
</dbReference>
<evidence type="ECO:0000256" key="3">
    <source>
        <dbReference type="ARBA" id="ARBA00022692"/>
    </source>
</evidence>
<keyword evidence="8" id="KW-1185">Reference proteome</keyword>
<dbReference type="GO" id="GO:0005436">
    <property type="term" value="F:sodium:phosphate symporter activity"/>
    <property type="evidence" value="ECO:0007669"/>
    <property type="project" value="InterPro"/>
</dbReference>
<keyword evidence="5 6" id="KW-0472">Membrane</keyword>
<accession>A0A840AWV8</accession>
<feature type="transmembrane region" description="Helical" evidence="6">
    <location>
        <begin position="203"/>
        <end position="225"/>
    </location>
</feature>
<gene>
    <name evidence="7" type="ORF">GGR25_003949</name>
</gene>
<feature type="transmembrane region" description="Helical" evidence="6">
    <location>
        <begin position="278"/>
        <end position="300"/>
    </location>
</feature>
<dbReference type="GO" id="GO:0044341">
    <property type="term" value="P:sodium-dependent phosphate transport"/>
    <property type="evidence" value="ECO:0007669"/>
    <property type="project" value="InterPro"/>
</dbReference>
<comment type="caution">
    <text evidence="7">The sequence shown here is derived from an EMBL/GenBank/DDBJ whole genome shotgun (WGS) entry which is preliminary data.</text>
</comment>
<organism evidence="7 8">
    <name type="scientific">Kaistia hirudinis</name>
    <dbReference type="NCBI Taxonomy" id="1293440"/>
    <lineage>
        <taxon>Bacteria</taxon>
        <taxon>Pseudomonadati</taxon>
        <taxon>Pseudomonadota</taxon>
        <taxon>Alphaproteobacteria</taxon>
        <taxon>Hyphomicrobiales</taxon>
        <taxon>Kaistiaceae</taxon>
        <taxon>Kaistia</taxon>
    </lineage>
</organism>
<feature type="transmembrane region" description="Helical" evidence="6">
    <location>
        <begin position="93"/>
        <end position="119"/>
    </location>
</feature>
<proteinExistence type="predicted"/>
<feature type="transmembrane region" description="Helical" evidence="6">
    <location>
        <begin position="161"/>
        <end position="183"/>
    </location>
</feature>
<keyword evidence="2" id="KW-1003">Cell membrane</keyword>
<name>A0A840AWV8_9HYPH</name>
<reference evidence="7 8" key="1">
    <citation type="submission" date="2020-08" db="EMBL/GenBank/DDBJ databases">
        <title>Genomic Encyclopedia of Type Strains, Phase IV (KMG-IV): sequencing the most valuable type-strain genomes for metagenomic binning, comparative biology and taxonomic classification.</title>
        <authorList>
            <person name="Goeker M."/>
        </authorList>
    </citation>
    <scope>NUCLEOTIDE SEQUENCE [LARGE SCALE GENOMIC DNA]</scope>
    <source>
        <strain evidence="7 8">DSM 25966</strain>
    </source>
</reference>
<dbReference type="GO" id="GO:0005886">
    <property type="term" value="C:plasma membrane"/>
    <property type="evidence" value="ECO:0007669"/>
    <property type="project" value="UniProtKB-SubCell"/>
</dbReference>
<dbReference type="NCBIfam" id="NF037997">
    <property type="entry name" value="Na_Pi_symport"/>
    <property type="match status" value="1"/>
</dbReference>
<dbReference type="Pfam" id="PF02690">
    <property type="entry name" value="Na_Pi_cotrans"/>
    <property type="match status" value="1"/>
</dbReference>
<evidence type="ECO:0000256" key="6">
    <source>
        <dbReference type="SAM" id="Phobius"/>
    </source>
</evidence>
<evidence type="ECO:0000256" key="2">
    <source>
        <dbReference type="ARBA" id="ARBA00022475"/>
    </source>
</evidence>